<dbReference type="InterPro" id="IPR009057">
    <property type="entry name" value="Homeodomain-like_sf"/>
</dbReference>
<evidence type="ECO:0000256" key="1">
    <source>
        <dbReference type="ARBA" id="ARBA00023015"/>
    </source>
</evidence>
<dbReference type="Gene3D" id="1.10.10.60">
    <property type="entry name" value="Homeodomain-like"/>
    <property type="match status" value="2"/>
</dbReference>
<feature type="domain" description="HTH araC/xylS-type" evidence="4">
    <location>
        <begin position="193"/>
        <end position="291"/>
    </location>
</feature>
<dbReference type="InterPro" id="IPR003313">
    <property type="entry name" value="AraC-bd"/>
</dbReference>
<organism evidence="5 6">
    <name type="scientific">Romboutsia weinsteinii</name>
    <dbReference type="NCBI Taxonomy" id="2020949"/>
    <lineage>
        <taxon>Bacteria</taxon>
        <taxon>Bacillati</taxon>
        <taxon>Bacillota</taxon>
        <taxon>Clostridia</taxon>
        <taxon>Peptostreptococcales</taxon>
        <taxon>Peptostreptococcaceae</taxon>
        <taxon>Romboutsia</taxon>
    </lineage>
</organism>
<evidence type="ECO:0000259" key="4">
    <source>
        <dbReference type="PROSITE" id="PS01124"/>
    </source>
</evidence>
<dbReference type="Proteomes" id="UP000215694">
    <property type="component" value="Unassembled WGS sequence"/>
</dbReference>
<dbReference type="Pfam" id="PF02311">
    <property type="entry name" value="AraC_binding"/>
    <property type="match status" value="1"/>
</dbReference>
<dbReference type="PROSITE" id="PS01124">
    <property type="entry name" value="HTH_ARAC_FAMILY_2"/>
    <property type="match status" value="1"/>
</dbReference>
<dbReference type="InterPro" id="IPR020449">
    <property type="entry name" value="Tscrpt_reg_AraC-type_HTH"/>
</dbReference>
<dbReference type="RefSeq" id="WP_094366003.1">
    <property type="nucleotide sequence ID" value="NZ_NOJY02000002.1"/>
</dbReference>
<protein>
    <submittedName>
        <fullName evidence="5">AraC family transcriptional regulator</fullName>
    </submittedName>
</protein>
<evidence type="ECO:0000256" key="3">
    <source>
        <dbReference type="ARBA" id="ARBA00023163"/>
    </source>
</evidence>
<dbReference type="SUPFAM" id="SSF46689">
    <property type="entry name" value="Homeodomain-like"/>
    <property type="match status" value="2"/>
</dbReference>
<dbReference type="InterPro" id="IPR014710">
    <property type="entry name" value="RmlC-like_jellyroll"/>
</dbReference>
<dbReference type="SUPFAM" id="SSF51215">
    <property type="entry name" value="Regulatory protein AraC"/>
    <property type="match status" value="1"/>
</dbReference>
<comment type="caution">
    <text evidence="5">The sequence shown here is derived from an EMBL/GenBank/DDBJ whole genome shotgun (WGS) entry which is preliminary data.</text>
</comment>
<dbReference type="CDD" id="cd02208">
    <property type="entry name" value="cupin_RmlC-like"/>
    <property type="match status" value="1"/>
</dbReference>
<dbReference type="GO" id="GO:0043565">
    <property type="term" value="F:sequence-specific DNA binding"/>
    <property type="evidence" value="ECO:0007669"/>
    <property type="project" value="InterPro"/>
</dbReference>
<dbReference type="Pfam" id="PF12833">
    <property type="entry name" value="HTH_18"/>
    <property type="match status" value="1"/>
</dbReference>
<evidence type="ECO:0000313" key="6">
    <source>
        <dbReference type="Proteomes" id="UP000215694"/>
    </source>
</evidence>
<dbReference type="OrthoDB" id="9791615at2"/>
<dbReference type="Gene3D" id="2.60.120.10">
    <property type="entry name" value="Jelly Rolls"/>
    <property type="match status" value="1"/>
</dbReference>
<keyword evidence="3" id="KW-0804">Transcription</keyword>
<accession>A0A371J9J9</accession>
<dbReference type="SMART" id="SM00342">
    <property type="entry name" value="HTH_ARAC"/>
    <property type="match status" value="1"/>
</dbReference>
<dbReference type="AlphaFoldDB" id="A0A371J9J9"/>
<keyword evidence="2" id="KW-0238">DNA-binding</keyword>
<dbReference type="GO" id="GO:0003700">
    <property type="term" value="F:DNA-binding transcription factor activity"/>
    <property type="evidence" value="ECO:0007669"/>
    <property type="project" value="InterPro"/>
</dbReference>
<dbReference type="InterPro" id="IPR037923">
    <property type="entry name" value="HTH-like"/>
</dbReference>
<dbReference type="EMBL" id="NOJY02000002">
    <property type="protein sequence ID" value="RDY29415.1"/>
    <property type="molecule type" value="Genomic_DNA"/>
</dbReference>
<dbReference type="InterPro" id="IPR018060">
    <property type="entry name" value="HTH_AraC"/>
</dbReference>
<name>A0A371J9J9_9FIRM</name>
<gene>
    <name evidence="5" type="ORF">CHL78_001570</name>
</gene>
<keyword evidence="1" id="KW-0805">Transcription regulation</keyword>
<evidence type="ECO:0000313" key="5">
    <source>
        <dbReference type="EMBL" id="RDY29415.1"/>
    </source>
</evidence>
<sequence length="306" mass="36485">MQSIKDLKEFATHGNSLLPLKTYSNYHEVEDLLVPYHWHKEIEIIYVEEGAIEVTINSEVKRLKKNELIFINSEELHQINRIGDNPSNHHALVFSPDLLSFEMSDYCQVNHIRPLVNQTLKLPQYIESDKDYSEKVLELFKEILNEYKFQEPGWYLNIKSCLYKILSIFDRNNLFIELDNDAKNLDHKSQQIKNVLTYIHENYEKKIYIEDLANIMNMNTQYFCRFFKKIIGKTPIEYINSYRINVANKYLQSEDIPIIDVCFRVGFENQSYFIKMFKKYNNMTPLEYKKIFLVSDDLNIKTSNNI</sequence>
<dbReference type="PANTHER" id="PTHR43280">
    <property type="entry name" value="ARAC-FAMILY TRANSCRIPTIONAL REGULATOR"/>
    <property type="match status" value="1"/>
</dbReference>
<dbReference type="PRINTS" id="PR00032">
    <property type="entry name" value="HTHARAC"/>
</dbReference>
<proteinExistence type="predicted"/>
<reference evidence="5 6" key="1">
    <citation type="journal article" date="2017" name="Genome Announc.">
        <title>Draft Genome Sequence of Romboutsia weinsteinii sp. nov. Strain CCRI-19649(T) Isolated from Surface Water.</title>
        <authorList>
            <person name="Maheux A.F."/>
            <person name="Boudreau D.K."/>
            <person name="Berube E."/>
            <person name="Boissinot M."/>
            <person name="Cantin P."/>
            <person name="Raymond F."/>
            <person name="Corbeil J."/>
            <person name="Omar R.F."/>
            <person name="Bergeron M.G."/>
        </authorList>
    </citation>
    <scope>NUCLEOTIDE SEQUENCE [LARGE SCALE GENOMIC DNA]</scope>
    <source>
        <strain evidence="5 6">CCRI-19649</strain>
    </source>
</reference>
<keyword evidence="6" id="KW-1185">Reference proteome</keyword>
<evidence type="ECO:0000256" key="2">
    <source>
        <dbReference type="ARBA" id="ARBA00023125"/>
    </source>
</evidence>
<dbReference type="PANTHER" id="PTHR43280:SF34">
    <property type="entry name" value="ARAC-FAMILY TRANSCRIPTIONAL REGULATOR"/>
    <property type="match status" value="1"/>
</dbReference>